<organism evidence="12 13">
    <name type="scientific">Mucor saturninus</name>
    <dbReference type="NCBI Taxonomy" id="64648"/>
    <lineage>
        <taxon>Eukaryota</taxon>
        <taxon>Fungi</taxon>
        <taxon>Fungi incertae sedis</taxon>
        <taxon>Mucoromycota</taxon>
        <taxon>Mucoromycotina</taxon>
        <taxon>Mucoromycetes</taxon>
        <taxon>Mucorales</taxon>
        <taxon>Mucorineae</taxon>
        <taxon>Mucoraceae</taxon>
        <taxon>Mucor</taxon>
    </lineage>
</organism>
<dbReference type="InterPro" id="IPR011545">
    <property type="entry name" value="DEAD/DEAH_box_helicase_dom"/>
</dbReference>
<dbReference type="CDD" id="cd18791">
    <property type="entry name" value="SF2_C_RHA"/>
    <property type="match status" value="1"/>
</dbReference>
<dbReference type="AlphaFoldDB" id="A0A8H7V7X7"/>
<dbReference type="GO" id="GO:0003724">
    <property type="term" value="F:RNA helicase activity"/>
    <property type="evidence" value="ECO:0007669"/>
    <property type="project" value="UniProtKB-EC"/>
</dbReference>
<accession>A0A8H7V7X7</accession>
<dbReference type="Pfam" id="PF00271">
    <property type="entry name" value="Helicase_C"/>
    <property type="match status" value="1"/>
</dbReference>
<evidence type="ECO:0000259" key="11">
    <source>
        <dbReference type="PROSITE" id="PS51194"/>
    </source>
</evidence>
<dbReference type="InterPro" id="IPR007502">
    <property type="entry name" value="Helicase-assoc_dom"/>
</dbReference>
<evidence type="ECO:0000256" key="2">
    <source>
        <dbReference type="ARBA" id="ARBA00022664"/>
    </source>
</evidence>
<dbReference type="InterPro" id="IPR001650">
    <property type="entry name" value="Helicase_C-like"/>
</dbReference>
<name>A0A8H7V7X7_9FUNG</name>
<dbReference type="GO" id="GO:0005524">
    <property type="term" value="F:ATP binding"/>
    <property type="evidence" value="ECO:0007669"/>
    <property type="project" value="UniProtKB-KW"/>
</dbReference>
<dbReference type="PANTHER" id="PTHR18934:SF85">
    <property type="entry name" value="ATP-DEPENDENT RNA HELICASE DHX8"/>
    <property type="match status" value="1"/>
</dbReference>
<keyword evidence="8" id="KW-0175">Coiled coil</keyword>
<evidence type="ECO:0000259" key="10">
    <source>
        <dbReference type="PROSITE" id="PS51192"/>
    </source>
</evidence>
<evidence type="ECO:0000256" key="1">
    <source>
        <dbReference type="ARBA" id="ARBA00012552"/>
    </source>
</evidence>
<dbReference type="InterPro" id="IPR048333">
    <property type="entry name" value="HA2_WH"/>
</dbReference>
<dbReference type="Pfam" id="PF04408">
    <property type="entry name" value="WHD_HA2"/>
    <property type="match status" value="1"/>
</dbReference>
<dbReference type="EC" id="3.6.4.13" evidence="1"/>
<dbReference type="FunFam" id="3.40.50.300:FF:000145">
    <property type="entry name" value="probable ATP-dependent RNA helicase DHX40"/>
    <property type="match status" value="1"/>
</dbReference>
<feature type="domain" description="Helicase C-terminal" evidence="11">
    <location>
        <begin position="214"/>
        <end position="397"/>
    </location>
</feature>
<dbReference type="Pfam" id="PF21010">
    <property type="entry name" value="HA2_C"/>
    <property type="match status" value="1"/>
</dbReference>
<dbReference type="CDD" id="cd17917">
    <property type="entry name" value="DEXHc_RHA-like"/>
    <property type="match status" value="1"/>
</dbReference>
<dbReference type="InterPro" id="IPR014001">
    <property type="entry name" value="Helicase_ATP-bd"/>
</dbReference>
<dbReference type="SUPFAM" id="SSF52540">
    <property type="entry name" value="P-loop containing nucleoside triphosphate hydrolases"/>
    <property type="match status" value="1"/>
</dbReference>
<protein>
    <recommendedName>
        <fullName evidence="1">RNA helicase</fullName>
        <ecNumber evidence="1">3.6.4.13</ecNumber>
    </recommendedName>
</protein>
<feature type="region of interest" description="Disordered" evidence="9">
    <location>
        <begin position="573"/>
        <end position="592"/>
    </location>
</feature>
<gene>
    <name evidence="12" type="ORF">INT47_009145</name>
</gene>
<evidence type="ECO:0000256" key="5">
    <source>
        <dbReference type="ARBA" id="ARBA00022806"/>
    </source>
</evidence>
<keyword evidence="4" id="KW-0378">Hydrolase</keyword>
<dbReference type="SMART" id="SM00490">
    <property type="entry name" value="HELICc"/>
    <property type="match status" value="1"/>
</dbReference>
<dbReference type="GO" id="GO:0016787">
    <property type="term" value="F:hydrolase activity"/>
    <property type="evidence" value="ECO:0007669"/>
    <property type="project" value="UniProtKB-KW"/>
</dbReference>
<feature type="domain" description="Helicase ATP-binding" evidence="10">
    <location>
        <begin position="24"/>
        <end position="186"/>
    </location>
</feature>
<dbReference type="Gene3D" id="1.20.120.1080">
    <property type="match status" value="1"/>
</dbReference>
<dbReference type="Gene3D" id="3.40.50.300">
    <property type="entry name" value="P-loop containing nucleotide triphosphate hydrolases"/>
    <property type="match status" value="2"/>
</dbReference>
<dbReference type="InterPro" id="IPR027417">
    <property type="entry name" value="P-loop_NTPase"/>
</dbReference>
<reference evidence="12" key="1">
    <citation type="submission" date="2020-12" db="EMBL/GenBank/DDBJ databases">
        <title>Metabolic potential, ecology and presence of endohyphal bacteria is reflected in genomic diversity of Mucoromycotina.</title>
        <authorList>
            <person name="Muszewska A."/>
            <person name="Okrasinska A."/>
            <person name="Steczkiewicz K."/>
            <person name="Drgas O."/>
            <person name="Orlowska M."/>
            <person name="Perlinska-Lenart U."/>
            <person name="Aleksandrzak-Piekarczyk T."/>
            <person name="Szatraj K."/>
            <person name="Zielenkiewicz U."/>
            <person name="Pilsyk S."/>
            <person name="Malc E."/>
            <person name="Mieczkowski P."/>
            <person name="Kruszewska J.S."/>
            <person name="Biernat P."/>
            <person name="Pawlowska J."/>
        </authorList>
    </citation>
    <scope>NUCLEOTIDE SEQUENCE</scope>
    <source>
        <strain evidence="12">WA0000017839</strain>
    </source>
</reference>
<feature type="compositionally biased region" description="Basic residues" evidence="9">
    <location>
        <begin position="573"/>
        <end position="582"/>
    </location>
</feature>
<dbReference type="GO" id="GO:0071013">
    <property type="term" value="C:catalytic step 2 spliceosome"/>
    <property type="evidence" value="ECO:0007669"/>
    <property type="project" value="TreeGrafter"/>
</dbReference>
<keyword evidence="13" id="KW-1185">Reference proteome</keyword>
<dbReference type="GO" id="GO:0000390">
    <property type="term" value="P:spliceosomal complex disassembly"/>
    <property type="evidence" value="ECO:0007669"/>
    <property type="project" value="TreeGrafter"/>
</dbReference>
<dbReference type="Pfam" id="PF00270">
    <property type="entry name" value="DEAD"/>
    <property type="match status" value="1"/>
</dbReference>
<dbReference type="FunFam" id="3.40.50.300:FF:000615">
    <property type="entry name" value="pre-mRNA-splicing factor ATP-dependent RNA helicase DEAH7"/>
    <property type="match status" value="1"/>
</dbReference>
<evidence type="ECO:0000256" key="3">
    <source>
        <dbReference type="ARBA" id="ARBA00022741"/>
    </source>
</evidence>
<dbReference type="Proteomes" id="UP000603453">
    <property type="component" value="Unassembled WGS sequence"/>
</dbReference>
<keyword evidence="5" id="KW-0347">Helicase</keyword>
<keyword evidence="3" id="KW-0547">Nucleotide-binding</keyword>
<evidence type="ECO:0000313" key="13">
    <source>
        <dbReference type="Proteomes" id="UP000603453"/>
    </source>
</evidence>
<dbReference type="PROSITE" id="PS00690">
    <property type="entry name" value="DEAH_ATP_HELICASE"/>
    <property type="match status" value="1"/>
</dbReference>
<comment type="catalytic activity">
    <reaction evidence="7">
        <text>ATP + H2O = ADP + phosphate + H(+)</text>
        <dbReference type="Rhea" id="RHEA:13065"/>
        <dbReference type="ChEBI" id="CHEBI:15377"/>
        <dbReference type="ChEBI" id="CHEBI:15378"/>
        <dbReference type="ChEBI" id="CHEBI:30616"/>
        <dbReference type="ChEBI" id="CHEBI:43474"/>
        <dbReference type="ChEBI" id="CHEBI:456216"/>
        <dbReference type="EC" id="3.6.4.13"/>
    </reaction>
</comment>
<dbReference type="SMART" id="SM00847">
    <property type="entry name" value="HA2"/>
    <property type="match status" value="1"/>
</dbReference>
<dbReference type="EMBL" id="JAEPRD010000003">
    <property type="protein sequence ID" value="KAG2213471.1"/>
    <property type="molecule type" value="Genomic_DNA"/>
</dbReference>
<keyword evidence="2" id="KW-0507">mRNA processing</keyword>
<dbReference type="PANTHER" id="PTHR18934">
    <property type="entry name" value="ATP-DEPENDENT RNA HELICASE"/>
    <property type="match status" value="1"/>
</dbReference>
<proteinExistence type="predicted"/>
<evidence type="ECO:0000313" key="12">
    <source>
        <dbReference type="EMBL" id="KAG2213471.1"/>
    </source>
</evidence>
<dbReference type="OrthoDB" id="10253254at2759"/>
<evidence type="ECO:0000256" key="8">
    <source>
        <dbReference type="SAM" id="Coils"/>
    </source>
</evidence>
<feature type="coiled-coil region" evidence="8">
    <location>
        <begin position="718"/>
        <end position="752"/>
    </location>
</feature>
<evidence type="ECO:0000256" key="6">
    <source>
        <dbReference type="ARBA" id="ARBA00022840"/>
    </source>
</evidence>
<dbReference type="InterPro" id="IPR002464">
    <property type="entry name" value="DNA/RNA_helicase_DEAH_CS"/>
</dbReference>
<comment type="caution">
    <text evidence="12">The sequence shown here is derived from an EMBL/GenBank/DDBJ whole genome shotgun (WGS) entry which is preliminary data.</text>
</comment>
<evidence type="ECO:0000256" key="4">
    <source>
        <dbReference type="ARBA" id="ARBA00022801"/>
    </source>
</evidence>
<keyword evidence="6" id="KW-0067">ATP-binding</keyword>
<evidence type="ECO:0000256" key="7">
    <source>
        <dbReference type="ARBA" id="ARBA00047984"/>
    </source>
</evidence>
<dbReference type="GO" id="GO:0003723">
    <property type="term" value="F:RNA binding"/>
    <property type="evidence" value="ECO:0007669"/>
    <property type="project" value="TreeGrafter"/>
</dbReference>
<dbReference type="PROSITE" id="PS51192">
    <property type="entry name" value="HELICASE_ATP_BIND_1"/>
    <property type="match status" value="1"/>
</dbReference>
<dbReference type="PROSITE" id="PS51194">
    <property type="entry name" value="HELICASE_CTER"/>
    <property type="match status" value="1"/>
</dbReference>
<evidence type="ECO:0000256" key="9">
    <source>
        <dbReference type="SAM" id="MobiDB-lite"/>
    </source>
</evidence>
<sequence length="770" mass="87565">MSKYDRIQDQREGLPTFEYKKDLVDAIREYSILVIIGETGSGKTTQIPQYILEEMPEFEKIGVTQPRRIAAITVAKRVSEEQDVRLGSTIGYTIRFDDRTCNATRLKYMTDGILLREATLDPSLKQYSVVVIDEAHERTLETDVLFGLLKETHRLRPDLKILIMSATLDVAKFSDFFDECPIFEIPGRTYPVQVVYPVDAPRLSTLKSAFVDRAVETAWSIHTNEPEGDILVFLTGQNDIERACKAFEEKSRKANYKREVKFHQDVHNAVVYPLHASLETFDQRAVFELPRRGDRKIVFATNVAQTSVTIPGIRYVVDSGFVKEKSFDANTGMDALLVTEISQAAAIQRAGRAGRTAPGKAFRLYNEESFNHMSPNTIPEIQRSSLLSTVLSLKKLNIVDVLNFAFIDPPEESMVRNALKQLYLLEAIDEEGKLTKLGDQMSYFPLSPSLARVLIASAEEYYCSYEVVTIVSILAGDLDLFKTPRAKDGEEEANKAESCKLKLAHHTGDHMTFLNVWKEWKRHDKSKQWCKENYINAKVLEIASNVRNQLMDVMEKLKLKIVRGPILKRKMKSSTGKVRHRRVGENDHGESTDPVPVLESFLTGYFTNIANKGAHRSVFSHYAPEEHLSSDSSTNISSTALVALHLHPLCSLSNNLDRNNLQYSELDWVLYSNITYTNKAVMKGVSKILWDWVKNGKGQERIKKLPSTRLNGEAQPKIEELDLEAEKKLVEQEEQKKELEKIENEATKKRRAEEIDMIKQRALARRRTGA</sequence>
<dbReference type="SMART" id="SM00487">
    <property type="entry name" value="DEXDc"/>
    <property type="match status" value="1"/>
</dbReference>